<gene>
    <name evidence="2" type="ORF">HMPREF9304_09990</name>
</gene>
<sequence>MFCLLIFSLSSVYLILIFFELFIFQILQVTLLGNVFFIVICIISFGRIQKKITFAMENQERYDL</sequence>
<evidence type="ECO:0000313" key="3">
    <source>
        <dbReference type="Proteomes" id="UP000029723"/>
    </source>
</evidence>
<protein>
    <submittedName>
        <fullName evidence="2">Uncharacterized protein</fullName>
    </submittedName>
</protein>
<proteinExistence type="predicted"/>
<accession>A0A098YPZ3</accession>
<comment type="caution">
    <text evidence="2">The sequence shown here is derived from an EMBL/GenBank/DDBJ whole genome shotgun (WGS) entry which is preliminary data.</text>
</comment>
<dbReference type="AlphaFoldDB" id="A0A098YPZ3"/>
<keyword evidence="1" id="KW-0812">Transmembrane</keyword>
<organism evidence="2 3">
    <name type="scientific">Hoylesella timonensis S9-PR14</name>
    <dbReference type="NCBI Taxonomy" id="1401062"/>
    <lineage>
        <taxon>Bacteria</taxon>
        <taxon>Pseudomonadati</taxon>
        <taxon>Bacteroidota</taxon>
        <taxon>Bacteroidia</taxon>
        <taxon>Bacteroidales</taxon>
        <taxon>Prevotellaceae</taxon>
        <taxon>Hoylesella</taxon>
    </lineage>
</organism>
<dbReference type="Proteomes" id="UP000029723">
    <property type="component" value="Unassembled WGS sequence"/>
</dbReference>
<evidence type="ECO:0000256" key="1">
    <source>
        <dbReference type="SAM" id="Phobius"/>
    </source>
</evidence>
<evidence type="ECO:0000313" key="2">
    <source>
        <dbReference type="EMBL" id="KGI21466.1"/>
    </source>
</evidence>
<keyword evidence="1" id="KW-0472">Membrane</keyword>
<keyword evidence="1" id="KW-1133">Transmembrane helix</keyword>
<feature type="transmembrane region" description="Helical" evidence="1">
    <location>
        <begin position="24"/>
        <end position="46"/>
    </location>
</feature>
<name>A0A098YPZ3_9BACT</name>
<dbReference type="EMBL" id="JRPQ01000147">
    <property type="protein sequence ID" value="KGI21466.1"/>
    <property type="molecule type" value="Genomic_DNA"/>
</dbReference>
<reference evidence="2 3" key="1">
    <citation type="submission" date="2014-07" db="EMBL/GenBank/DDBJ databases">
        <authorList>
            <person name="McCorrison J."/>
            <person name="Sanka R."/>
            <person name="Torralba M."/>
            <person name="Gillis M."/>
            <person name="Haft D.H."/>
            <person name="Methe B."/>
            <person name="Sutton G."/>
            <person name="Nelson K.E."/>
        </authorList>
    </citation>
    <scope>NUCLEOTIDE SEQUENCE [LARGE SCALE GENOMIC DNA]</scope>
    <source>
        <strain evidence="2 3">S9-PR14</strain>
    </source>
</reference>